<dbReference type="GeneID" id="77731046"/>
<feature type="transmembrane region" description="Helical" evidence="9">
    <location>
        <begin position="245"/>
        <end position="266"/>
    </location>
</feature>
<reference evidence="11" key="1">
    <citation type="journal article" date="2022" name="G3 (Bethesda)">
        <title>High quality genome of the basidiomycete yeast Dioszegia hungarica PDD-24b-2 isolated from cloud water.</title>
        <authorList>
            <person name="Jarrige D."/>
            <person name="Haridas S."/>
            <person name="Bleykasten-Grosshans C."/>
            <person name="Joly M."/>
            <person name="Nadalig T."/>
            <person name="Sancelme M."/>
            <person name="Vuilleumier S."/>
            <person name="Grigoriev I.V."/>
            <person name="Amato P."/>
            <person name="Bringel F."/>
        </authorList>
    </citation>
    <scope>NUCLEOTIDE SEQUENCE</scope>
    <source>
        <strain evidence="11">PDD-24b-2</strain>
    </source>
</reference>
<feature type="transmembrane region" description="Helical" evidence="9">
    <location>
        <begin position="1129"/>
        <end position="1150"/>
    </location>
</feature>
<proteinExistence type="predicted"/>
<dbReference type="GO" id="GO:0016020">
    <property type="term" value="C:membrane"/>
    <property type="evidence" value="ECO:0007669"/>
    <property type="project" value="UniProtKB-SubCell"/>
</dbReference>
<dbReference type="PANTHER" id="PTHR45727:SF2">
    <property type="entry name" value="NPC INTRACELLULAR CHOLESTEROL TRANSPORTER 1"/>
    <property type="match status" value="1"/>
</dbReference>
<sequence length="1331" mass="145532">MTGEALESTMLPGRCAMRGNCGRTSMFGADLPCPDDGPANKTTDEVRDLLATVCGPAYTIPDSVCCTAEQIRTLGEKAQQAAPLIASCPACINNFRLFYCDFTCSPDQSQFLTVSSTLKTTSGKQAVKEVNYGVSDKFREGFYDSCKSVQFGATNGFAMDLIGGGAKNSSAFLAYMGDMRPGLGSPFQISFPEGGEGYTRKPLKCSDGDLNSRCACVDCPTICPTLPYVAPPSSDQCRVGAVSCLTFSLLIVYSVAILFSLVYFSYKQAIRHRQRRYERLALVDPPMSPGADGGVNGLDGLIGRGEADAESGPSGSIHFRLGRGATLLDPMDHMQPKQNKINAALRRFFYRLGLFCATHPLETFGIAAMIVAVLNLGWRYFEIETEPVRLWVAPNSEAALEKHFFDEHFGPFYRAEQVFVTVPDGTPVTYDILDWWLGVESDIAALKSDGEGYTLDDVCFKPSGPDTACVIQSVSAWLGEEMEEWGDDWRKRISDCAGRPGECLPPFGQPLDPKLILGGANGDWLHAKALVITYVVNNFNDDRVRPAEQWERKLEAYLGALHKDGVNISYSTGVSLEEELNKSTNTDVKIVVLSYLVMFLYISLTLGGGLPPSVISGTLAYLWYLTKRVGVLLHVASPDSIAHPPSSPLAAIPTLLSVNSKFSLGLFGIVIVLIAVASSVGLFSFLGIRVTLIIAEVIPFLVLAVGVDNVFILVHELDRQNSLHAQDAPLPVQGVDEDDEEEPSSPNLPPEERVARALARMGPSIMLSSVTETVAFALGALVPMPAVRNFAIYAAGSVFLGAVMQVTIFVSAMALDLKRAESMRIDCFPCVRLRPPVGLYERSAAPSESIVAKFMRRVYAPILLHHEVKRLVLAIFGGIFMVAIIGIQHINLGLDQRLALPAESYLVNYFNDLDAYLDVGPPVYFVVTNEPTSRIGQQELCGRFTTCQELSVANSLEAERKRPESSFLASPPASWVDDFLQWTNPTFESCCRVRRANPEIFCTARDSDRACRPCFEGQDWSITMDGLPTDDNFMRYLTQWLKSPSDENCPLGGMAPYSNAISIAPDNRTLSATHFRTYHTPLKSQSDFIDALTAAQRISKDISRRTGTKVFPYSLFYVFFDQYEHIVTIAIQVVSLALLAILVITSLLLGSWRTGGVVTFTCALAVTSVTGVMGFWGISLNAISLVNLVISLGIAVEFCSHIARAFMGAGSGVAYEKEGKREKDDRAFAALVDVGPSVFSGITMTKLIGISVLALTRSKLLEIYYFRMWLSLILSGALHGLVFLPVALSYLGGPGYALEDTDEEWVTSQMRRPMDYEYAPFADTDSMMSDR</sequence>
<dbReference type="Proteomes" id="UP001164286">
    <property type="component" value="Unassembled WGS sequence"/>
</dbReference>
<dbReference type="InterPro" id="IPR053956">
    <property type="entry name" value="NPC1_MLD"/>
</dbReference>
<feature type="transmembrane region" description="Helical" evidence="9">
    <location>
        <begin position="765"/>
        <end position="784"/>
    </location>
</feature>
<evidence type="ECO:0000256" key="4">
    <source>
        <dbReference type="ARBA" id="ARBA00022729"/>
    </source>
</evidence>
<feature type="domain" description="SSD" evidence="10">
    <location>
        <begin position="587"/>
        <end position="815"/>
    </location>
</feature>
<evidence type="ECO:0000313" key="11">
    <source>
        <dbReference type="EMBL" id="KAI9639058.1"/>
    </source>
</evidence>
<feature type="transmembrane region" description="Helical" evidence="9">
    <location>
        <begin position="692"/>
        <end position="714"/>
    </location>
</feature>
<dbReference type="Pfam" id="PF16414">
    <property type="entry name" value="NPC1_N"/>
    <property type="match status" value="1"/>
</dbReference>
<evidence type="ECO:0000313" key="12">
    <source>
        <dbReference type="Proteomes" id="UP001164286"/>
    </source>
</evidence>
<protein>
    <submittedName>
        <fullName evidence="11">Vacuolar membrane protein</fullName>
    </submittedName>
</protein>
<feature type="transmembrane region" description="Helical" evidence="9">
    <location>
        <begin position="1268"/>
        <end position="1291"/>
    </location>
</feature>
<name>A0AA38LXW4_9TREE</name>
<feature type="transmembrane region" description="Helical" evidence="9">
    <location>
        <begin position="790"/>
        <end position="815"/>
    </location>
</feature>
<keyword evidence="2" id="KW-0813">Transport</keyword>
<keyword evidence="12" id="KW-1185">Reference proteome</keyword>
<dbReference type="InterPro" id="IPR032190">
    <property type="entry name" value="NPC1_N"/>
</dbReference>
<accession>A0AA38LXW4</accession>
<dbReference type="PROSITE" id="PS50156">
    <property type="entry name" value="SSD"/>
    <property type="match status" value="1"/>
</dbReference>
<feature type="transmembrane region" description="Helical" evidence="9">
    <location>
        <begin position="871"/>
        <end position="890"/>
    </location>
</feature>
<evidence type="ECO:0000256" key="3">
    <source>
        <dbReference type="ARBA" id="ARBA00022692"/>
    </source>
</evidence>
<keyword evidence="3 9" id="KW-0812">Transmembrane</keyword>
<dbReference type="InterPro" id="IPR000731">
    <property type="entry name" value="SSD"/>
</dbReference>
<gene>
    <name evidence="11" type="ORF">MKK02DRAFT_42099</name>
</gene>
<keyword evidence="4" id="KW-0732">Signal</keyword>
<evidence type="ECO:0000256" key="5">
    <source>
        <dbReference type="ARBA" id="ARBA00022989"/>
    </source>
</evidence>
<dbReference type="GO" id="GO:0015918">
    <property type="term" value="P:sterol transport"/>
    <property type="evidence" value="ECO:0007669"/>
    <property type="project" value="TreeGrafter"/>
</dbReference>
<keyword evidence="5 9" id="KW-1133">Transmembrane helix</keyword>
<keyword evidence="8" id="KW-1015">Disulfide bond</keyword>
<dbReference type="Gene3D" id="1.20.1640.10">
    <property type="entry name" value="Multidrug efflux transporter AcrB transmembrane domain"/>
    <property type="match status" value="2"/>
</dbReference>
<evidence type="ECO:0000256" key="6">
    <source>
        <dbReference type="ARBA" id="ARBA00023055"/>
    </source>
</evidence>
<evidence type="ECO:0000259" key="10">
    <source>
        <dbReference type="PROSITE" id="PS50156"/>
    </source>
</evidence>
<keyword evidence="7 9" id="KW-0472">Membrane</keyword>
<evidence type="ECO:0000256" key="8">
    <source>
        <dbReference type="ARBA" id="ARBA00023157"/>
    </source>
</evidence>
<organism evidence="11 12">
    <name type="scientific">Dioszegia hungarica</name>
    <dbReference type="NCBI Taxonomy" id="4972"/>
    <lineage>
        <taxon>Eukaryota</taxon>
        <taxon>Fungi</taxon>
        <taxon>Dikarya</taxon>
        <taxon>Basidiomycota</taxon>
        <taxon>Agaricomycotina</taxon>
        <taxon>Tremellomycetes</taxon>
        <taxon>Tremellales</taxon>
        <taxon>Bulleribasidiaceae</taxon>
        <taxon>Dioszegia</taxon>
    </lineage>
</organism>
<dbReference type="RefSeq" id="XP_052948835.1">
    <property type="nucleotide sequence ID" value="XM_053091841.1"/>
</dbReference>
<evidence type="ECO:0000256" key="2">
    <source>
        <dbReference type="ARBA" id="ARBA00022448"/>
    </source>
</evidence>
<feature type="transmembrane region" description="Helical" evidence="9">
    <location>
        <begin position="592"/>
        <end position="624"/>
    </location>
</feature>
<evidence type="ECO:0000256" key="7">
    <source>
        <dbReference type="ARBA" id="ARBA00023136"/>
    </source>
</evidence>
<feature type="transmembrane region" description="Helical" evidence="9">
    <location>
        <begin position="1157"/>
        <end position="1178"/>
    </location>
</feature>
<dbReference type="InterPro" id="IPR003392">
    <property type="entry name" value="PTHD_SSD"/>
</dbReference>
<evidence type="ECO:0000256" key="9">
    <source>
        <dbReference type="SAM" id="Phobius"/>
    </source>
</evidence>
<dbReference type="Pfam" id="PF02460">
    <property type="entry name" value="Patched"/>
    <property type="match status" value="1"/>
</dbReference>
<dbReference type="SUPFAM" id="SSF82866">
    <property type="entry name" value="Multidrug efflux transporter AcrB transmembrane domain"/>
    <property type="match status" value="2"/>
</dbReference>
<feature type="transmembrane region" description="Helical" evidence="9">
    <location>
        <begin position="664"/>
        <end position="686"/>
    </location>
</feature>
<comment type="subcellular location">
    <subcellularLocation>
        <location evidence="1">Membrane</location>
        <topology evidence="1">Multi-pass membrane protein</topology>
    </subcellularLocation>
</comment>
<dbReference type="PANTHER" id="PTHR45727">
    <property type="entry name" value="NPC INTRACELLULAR CHOLESTEROL TRANSPORTER 1"/>
    <property type="match status" value="1"/>
</dbReference>
<feature type="transmembrane region" description="Helical" evidence="9">
    <location>
        <begin position="1228"/>
        <end position="1256"/>
    </location>
</feature>
<dbReference type="Pfam" id="PF22314">
    <property type="entry name" value="NPC1_MLD"/>
    <property type="match status" value="1"/>
</dbReference>
<dbReference type="GO" id="GO:0032934">
    <property type="term" value="F:sterol binding"/>
    <property type="evidence" value="ECO:0007669"/>
    <property type="project" value="TreeGrafter"/>
</dbReference>
<feature type="transmembrane region" description="Helical" evidence="9">
    <location>
        <begin position="348"/>
        <end position="378"/>
    </location>
</feature>
<evidence type="ECO:0000256" key="1">
    <source>
        <dbReference type="ARBA" id="ARBA00004141"/>
    </source>
</evidence>
<keyword evidence="6" id="KW-0445">Lipid transport</keyword>
<comment type="caution">
    <text evidence="11">The sequence shown here is derived from an EMBL/GenBank/DDBJ whole genome shotgun (WGS) entry which is preliminary data.</text>
</comment>
<dbReference type="EMBL" id="JAKWFO010000002">
    <property type="protein sequence ID" value="KAI9639058.1"/>
    <property type="molecule type" value="Genomic_DNA"/>
</dbReference>
<dbReference type="FunFam" id="1.20.1640.10:FF:000029">
    <property type="entry name" value="Putative Patched sphingolipid transporter"/>
    <property type="match status" value="1"/>
</dbReference>